<dbReference type="AlphaFoldDB" id="A0A942Y9X4"/>
<keyword evidence="4" id="KW-1185">Reference proteome</keyword>
<feature type="transmembrane region" description="Helical" evidence="1">
    <location>
        <begin position="6"/>
        <end position="21"/>
    </location>
</feature>
<keyword evidence="1" id="KW-1133">Transmembrane helix</keyword>
<organism evidence="2">
    <name type="scientific">Neobacillus citreus</name>
    <dbReference type="NCBI Taxonomy" id="2833578"/>
    <lineage>
        <taxon>Bacteria</taxon>
        <taxon>Bacillati</taxon>
        <taxon>Bacillota</taxon>
        <taxon>Bacilli</taxon>
        <taxon>Bacillales</taxon>
        <taxon>Bacillaceae</taxon>
        <taxon>Neobacillus</taxon>
    </lineage>
</organism>
<keyword evidence="1" id="KW-0812">Transmembrane</keyword>
<dbReference type="Proteomes" id="UP000677265">
    <property type="component" value="Unassembled WGS sequence"/>
</dbReference>
<protein>
    <submittedName>
        <fullName evidence="2">Uncharacterized protein</fullName>
    </submittedName>
</protein>
<dbReference type="EMBL" id="JAGYPE010000004">
    <property type="protein sequence ID" value="MBS4183937.1"/>
    <property type="molecule type" value="Genomic_DNA"/>
</dbReference>
<evidence type="ECO:0000313" key="4">
    <source>
        <dbReference type="Proteomes" id="UP000677265"/>
    </source>
</evidence>
<dbReference type="EMBL" id="JAGYPE020000006">
    <property type="protein sequence ID" value="MCH6264987.1"/>
    <property type="molecule type" value="Genomic_DNA"/>
</dbReference>
<evidence type="ECO:0000256" key="1">
    <source>
        <dbReference type="SAM" id="Phobius"/>
    </source>
</evidence>
<evidence type="ECO:0000313" key="3">
    <source>
        <dbReference type="EMBL" id="MCH6264987.1"/>
    </source>
</evidence>
<reference evidence="2" key="1">
    <citation type="submission" date="2021-05" db="EMBL/GenBank/DDBJ databases">
        <title>Novel Bacillus species.</title>
        <authorList>
            <person name="Liu G."/>
        </authorList>
    </citation>
    <scope>NUCLEOTIDE SEQUENCE</scope>
    <source>
        <strain evidence="2 4">FJAT-50051</strain>
    </source>
</reference>
<feature type="transmembrane region" description="Helical" evidence="1">
    <location>
        <begin position="28"/>
        <end position="47"/>
    </location>
</feature>
<comment type="caution">
    <text evidence="2">The sequence shown here is derived from an EMBL/GenBank/DDBJ whole genome shotgun (WGS) entry which is preliminary data.</text>
</comment>
<dbReference type="RefSeq" id="WP_213143866.1">
    <property type="nucleotide sequence ID" value="NZ_JAGYPE020000006.1"/>
</dbReference>
<feature type="transmembrane region" description="Helical" evidence="1">
    <location>
        <begin position="95"/>
        <end position="112"/>
    </location>
</feature>
<feature type="transmembrane region" description="Helical" evidence="1">
    <location>
        <begin position="67"/>
        <end position="83"/>
    </location>
</feature>
<dbReference type="NCBIfam" id="NF041644">
    <property type="entry name" value="CBO0543_fam"/>
    <property type="match status" value="1"/>
</dbReference>
<proteinExistence type="predicted"/>
<gene>
    <name evidence="3" type="ORF">KHB02_005550</name>
    <name evidence="2" type="ORF">KHB02_21325</name>
</gene>
<sequence>MEVTFLYSIWSITIFSLVLIPKKRFNEASVIFVFQQLITWSLGLIVAELNWIEYPVREFASVNRTSFTFEFWVYPLISVFYVLHYPVHKSIWKRILYTATITTVLIISEILFEKFTNLIKYIHWEWYVSWISVYATLYVAQRFHRWFFKFG</sequence>
<evidence type="ECO:0000313" key="2">
    <source>
        <dbReference type="EMBL" id="MBS4183937.1"/>
    </source>
</evidence>
<dbReference type="InterPro" id="IPR048147">
    <property type="entry name" value="CBO0543-like"/>
</dbReference>
<accession>A0A942Y9X4</accession>
<name>A0A942Y9X4_9BACI</name>
<keyword evidence="1" id="KW-0472">Membrane</keyword>
<feature type="transmembrane region" description="Helical" evidence="1">
    <location>
        <begin position="124"/>
        <end position="140"/>
    </location>
</feature>